<keyword evidence="2" id="KW-1185">Reference proteome</keyword>
<comment type="caution">
    <text evidence="1">The sequence shown here is derived from an EMBL/GenBank/DDBJ whole genome shotgun (WGS) entry which is preliminary data.</text>
</comment>
<dbReference type="GO" id="GO:0003964">
    <property type="term" value="F:RNA-directed DNA polymerase activity"/>
    <property type="evidence" value="ECO:0007669"/>
    <property type="project" value="UniProtKB-KW"/>
</dbReference>
<sequence>MKDQIQKSQMSIISKLTQLLAGRFEKGNSAIVNSGDDNDEPTYPLGFTLMNVQAQPGSNPGDNPTNPVVSNLDDMVERERVRVELPKQLEDRYKWLEEKFRAMESVDHLYRVDANELSLVPDLVPPPKFKTPEFKKYNGTSYPETHITMFCRRMTGHPDQGINAIIKSEGKRAKTDIVKVESPLKLVLPHKESAEIVSSRDEQENKKVKIRTCITAETRKNASRSVETSKDEAKHTVENKKEVKKQFDAGFLQVDKYSKWVANIVHVPKKDRKVQICVDYRDLNKASLKDNFLLAHIDTLVDNTAGVWDEKCQKTFNRVKHYLSNAPMLMPPSLDKPLIPYLAVFGNWKLYGMQATLHLNLEYSEVETIHVVPFDLPHLENGYSKAVNESAIVNFLASRALEDYEPVNFDFPNGDLMYATTIEEGAPKEYPWKLSFEGASNVRVTKLGQSCYRTQDQDTEMNKQEDTKPIQMSSYEALAHCYNIEEEERDYHPWTLRRLANEYVLDGEILYKRRKDQVLQRCVAAVEAKKILEEVHECVFRTYANGFTLVKQIMRFGYYWSTIKGDCINYAKRCHKCQLYSDKIHVPPSPLHVMTSS</sequence>
<keyword evidence="1" id="KW-0548">Nucleotidyltransferase</keyword>
<dbReference type="EMBL" id="SMMG02000009">
    <property type="protein sequence ID" value="KAA3462675.1"/>
    <property type="molecule type" value="Genomic_DNA"/>
</dbReference>
<name>A0A5B6V0L3_9ROSI</name>
<dbReference type="PANTHER" id="PTHR48475:SF1">
    <property type="entry name" value="RNASE H TYPE-1 DOMAIN-CONTAINING PROTEIN"/>
    <property type="match status" value="1"/>
</dbReference>
<keyword evidence="1" id="KW-0695">RNA-directed DNA polymerase</keyword>
<dbReference type="OrthoDB" id="1163520at2759"/>
<dbReference type="Gene3D" id="1.10.340.70">
    <property type="match status" value="1"/>
</dbReference>
<dbReference type="Proteomes" id="UP000325315">
    <property type="component" value="Unassembled WGS sequence"/>
</dbReference>
<accession>A0A5B6V0L3</accession>
<protein>
    <submittedName>
        <fullName evidence="1">Reverse transcriptase</fullName>
    </submittedName>
</protein>
<dbReference type="Gene3D" id="3.10.10.10">
    <property type="entry name" value="HIV Type 1 Reverse Transcriptase, subunit A, domain 1"/>
    <property type="match status" value="1"/>
</dbReference>
<organism evidence="1 2">
    <name type="scientific">Gossypium australe</name>
    <dbReference type="NCBI Taxonomy" id="47621"/>
    <lineage>
        <taxon>Eukaryota</taxon>
        <taxon>Viridiplantae</taxon>
        <taxon>Streptophyta</taxon>
        <taxon>Embryophyta</taxon>
        <taxon>Tracheophyta</taxon>
        <taxon>Spermatophyta</taxon>
        <taxon>Magnoliopsida</taxon>
        <taxon>eudicotyledons</taxon>
        <taxon>Gunneridae</taxon>
        <taxon>Pentapetalae</taxon>
        <taxon>rosids</taxon>
        <taxon>malvids</taxon>
        <taxon>Malvales</taxon>
        <taxon>Malvaceae</taxon>
        <taxon>Malvoideae</taxon>
        <taxon>Gossypium</taxon>
    </lineage>
</organism>
<gene>
    <name evidence="1" type="ORF">EPI10_029138</name>
</gene>
<dbReference type="AlphaFoldDB" id="A0A5B6V0L3"/>
<proteinExistence type="predicted"/>
<reference evidence="2" key="1">
    <citation type="journal article" date="2019" name="Plant Biotechnol. J.">
        <title>Genome sequencing of the Australian wild diploid species Gossypium australe highlights disease resistance and delayed gland morphogenesis.</title>
        <authorList>
            <person name="Cai Y."/>
            <person name="Cai X."/>
            <person name="Wang Q."/>
            <person name="Wang P."/>
            <person name="Zhang Y."/>
            <person name="Cai C."/>
            <person name="Xu Y."/>
            <person name="Wang K."/>
            <person name="Zhou Z."/>
            <person name="Wang C."/>
            <person name="Geng S."/>
            <person name="Li B."/>
            <person name="Dong Q."/>
            <person name="Hou Y."/>
            <person name="Wang H."/>
            <person name="Ai P."/>
            <person name="Liu Z."/>
            <person name="Yi F."/>
            <person name="Sun M."/>
            <person name="An G."/>
            <person name="Cheng J."/>
            <person name="Zhang Y."/>
            <person name="Shi Q."/>
            <person name="Xie Y."/>
            <person name="Shi X."/>
            <person name="Chang Y."/>
            <person name="Huang F."/>
            <person name="Chen Y."/>
            <person name="Hong S."/>
            <person name="Mi L."/>
            <person name="Sun Q."/>
            <person name="Zhang L."/>
            <person name="Zhou B."/>
            <person name="Peng R."/>
            <person name="Zhang X."/>
            <person name="Liu F."/>
        </authorList>
    </citation>
    <scope>NUCLEOTIDE SEQUENCE [LARGE SCALE GENOMIC DNA]</scope>
    <source>
        <strain evidence="2">cv. PA1801</strain>
    </source>
</reference>
<dbReference type="SUPFAM" id="SSF56672">
    <property type="entry name" value="DNA/RNA polymerases"/>
    <property type="match status" value="1"/>
</dbReference>
<dbReference type="PANTHER" id="PTHR48475">
    <property type="entry name" value="RIBONUCLEASE H"/>
    <property type="match status" value="1"/>
</dbReference>
<keyword evidence="1" id="KW-0808">Transferase</keyword>
<evidence type="ECO:0000313" key="2">
    <source>
        <dbReference type="Proteomes" id="UP000325315"/>
    </source>
</evidence>
<evidence type="ECO:0000313" key="1">
    <source>
        <dbReference type="EMBL" id="KAA3462675.1"/>
    </source>
</evidence>
<dbReference type="InterPro" id="IPR043502">
    <property type="entry name" value="DNA/RNA_pol_sf"/>
</dbReference>